<comment type="caution">
    <text evidence="5">The sequence shown here is derived from an EMBL/GenBank/DDBJ whole genome shotgun (WGS) entry which is preliminary data.</text>
</comment>
<feature type="domain" description="HTH gntR-type" evidence="4">
    <location>
        <begin position="8"/>
        <end position="77"/>
    </location>
</feature>
<dbReference type="Gene3D" id="1.20.120.530">
    <property type="entry name" value="GntR ligand-binding domain-like"/>
    <property type="match status" value="1"/>
</dbReference>
<dbReference type="InterPro" id="IPR008920">
    <property type="entry name" value="TF_FadR/GntR_C"/>
</dbReference>
<keyword evidence="1" id="KW-0805">Transcription regulation</keyword>
<dbReference type="PANTHER" id="PTHR43537:SF53">
    <property type="entry name" value="HTH-TYPE TRANSCRIPTIONAL REPRESSOR NANR"/>
    <property type="match status" value="1"/>
</dbReference>
<evidence type="ECO:0000256" key="3">
    <source>
        <dbReference type="ARBA" id="ARBA00023163"/>
    </source>
</evidence>
<gene>
    <name evidence="5" type="ORF">PSQ39_10365</name>
</gene>
<dbReference type="CDD" id="cd07377">
    <property type="entry name" value="WHTH_GntR"/>
    <property type="match status" value="1"/>
</dbReference>
<evidence type="ECO:0000313" key="6">
    <source>
        <dbReference type="Proteomes" id="UP001528672"/>
    </source>
</evidence>
<dbReference type="InterPro" id="IPR036388">
    <property type="entry name" value="WH-like_DNA-bd_sf"/>
</dbReference>
<dbReference type="PANTHER" id="PTHR43537">
    <property type="entry name" value="TRANSCRIPTIONAL REGULATOR, GNTR FAMILY"/>
    <property type="match status" value="1"/>
</dbReference>
<name>A0ABT5MEM7_9BURK</name>
<evidence type="ECO:0000259" key="4">
    <source>
        <dbReference type="PROSITE" id="PS50949"/>
    </source>
</evidence>
<dbReference type="SMART" id="SM00345">
    <property type="entry name" value="HTH_GNTR"/>
    <property type="match status" value="1"/>
</dbReference>
<dbReference type="PRINTS" id="PR00035">
    <property type="entry name" value="HTHGNTR"/>
</dbReference>
<dbReference type="Pfam" id="PF00392">
    <property type="entry name" value="GntR"/>
    <property type="match status" value="1"/>
</dbReference>
<dbReference type="InterPro" id="IPR000524">
    <property type="entry name" value="Tscrpt_reg_HTH_GntR"/>
</dbReference>
<dbReference type="SMART" id="SM00895">
    <property type="entry name" value="FCD"/>
    <property type="match status" value="1"/>
</dbReference>
<proteinExistence type="predicted"/>
<keyword evidence="3" id="KW-0804">Transcription</keyword>
<reference evidence="5 6" key="1">
    <citation type="submission" date="2023-02" db="EMBL/GenBank/DDBJ databases">
        <title>Bacterial whole genome sequence for Curvibacter sp. HBC28.</title>
        <authorList>
            <person name="Le V."/>
            <person name="Ko S.-R."/>
            <person name="Ahn C.-Y."/>
            <person name="Oh H.-M."/>
        </authorList>
    </citation>
    <scope>NUCLEOTIDE SEQUENCE [LARGE SCALE GENOMIC DNA]</scope>
    <source>
        <strain evidence="5 6">HBC28</strain>
    </source>
</reference>
<dbReference type="SUPFAM" id="SSF48008">
    <property type="entry name" value="GntR ligand-binding domain-like"/>
    <property type="match status" value="1"/>
</dbReference>
<evidence type="ECO:0000313" key="5">
    <source>
        <dbReference type="EMBL" id="MDD0815034.1"/>
    </source>
</evidence>
<keyword evidence="2" id="KW-0238">DNA-binding</keyword>
<evidence type="ECO:0000256" key="1">
    <source>
        <dbReference type="ARBA" id="ARBA00023015"/>
    </source>
</evidence>
<dbReference type="SUPFAM" id="SSF46785">
    <property type="entry name" value="Winged helix' DNA-binding domain"/>
    <property type="match status" value="1"/>
</dbReference>
<dbReference type="NCBIfam" id="NF003011">
    <property type="entry name" value="PRK03837.1"/>
    <property type="match status" value="1"/>
</dbReference>
<dbReference type="InterPro" id="IPR011711">
    <property type="entry name" value="GntR_C"/>
</dbReference>
<dbReference type="PROSITE" id="PS50949">
    <property type="entry name" value="HTH_GNTR"/>
    <property type="match status" value="1"/>
</dbReference>
<evidence type="ECO:0000256" key="2">
    <source>
        <dbReference type="ARBA" id="ARBA00023125"/>
    </source>
</evidence>
<dbReference type="Gene3D" id="1.10.10.10">
    <property type="entry name" value="Winged helix-like DNA-binding domain superfamily/Winged helix DNA-binding domain"/>
    <property type="match status" value="1"/>
</dbReference>
<organism evidence="5 6">
    <name type="scientific">Curvibacter microcysteis</name>
    <dbReference type="NCBI Taxonomy" id="3026419"/>
    <lineage>
        <taxon>Bacteria</taxon>
        <taxon>Pseudomonadati</taxon>
        <taxon>Pseudomonadota</taxon>
        <taxon>Betaproteobacteria</taxon>
        <taxon>Burkholderiales</taxon>
        <taxon>Comamonadaceae</taxon>
        <taxon>Curvibacter</taxon>
    </lineage>
</organism>
<protein>
    <submittedName>
        <fullName evidence="5">Transcriptional regulator NanR</fullName>
    </submittedName>
</protein>
<dbReference type="EMBL" id="JAQSIO010000003">
    <property type="protein sequence ID" value="MDD0815034.1"/>
    <property type="molecule type" value="Genomic_DNA"/>
</dbReference>
<dbReference type="Pfam" id="PF07729">
    <property type="entry name" value="FCD"/>
    <property type="match status" value="1"/>
</dbReference>
<sequence>MTEPIQRRKLFQEVLDRLMKRIRSGDIPPGAQLPSERELMEEYGVGRPAVREALQTLERSGIVEIAHGERARVVVPTAARLIGQVAGGAMHLLRSQPDSLEHLKDARLFLETGMARLAAERATAADIARLREAVARHRASLNDLETFMELDMVFHRELAMVSGNPIFPAIVEALFRWAGEYYQAMVRAPGVEDLTLAEHERIVEAIAQHDPEAADQAMRAHLTRASQLYKTTREPAG</sequence>
<dbReference type="Proteomes" id="UP001528672">
    <property type="component" value="Unassembled WGS sequence"/>
</dbReference>
<dbReference type="RefSeq" id="WP_273926696.1">
    <property type="nucleotide sequence ID" value="NZ_JAQSIN010000002.1"/>
</dbReference>
<accession>A0ABT5MEM7</accession>
<keyword evidence="6" id="KW-1185">Reference proteome</keyword>
<dbReference type="InterPro" id="IPR036390">
    <property type="entry name" value="WH_DNA-bd_sf"/>
</dbReference>